<evidence type="ECO:0000256" key="3">
    <source>
        <dbReference type="ARBA" id="ARBA00022692"/>
    </source>
</evidence>
<dbReference type="RefSeq" id="WP_194504264.1">
    <property type="nucleotide sequence ID" value="NZ_JADIVZ010000008.1"/>
</dbReference>
<dbReference type="InterPro" id="IPR036259">
    <property type="entry name" value="MFS_trans_sf"/>
</dbReference>
<keyword evidence="3 7" id="KW-0812">Transmembrane</keyword>
<feature type="transmembrane region" description="Helical" evidence="7">
    <location>
        <begin position="90"/>
        <end position="109"/>
    </location>
</feature>
<feature type="transmembrane region" description="Helical" evidence="7">
    <location>
        <begin position="121"/>
        <end position="139"/>
    </location>
</feature>
<dbReference type="InterPro" id="IPR011701">
    <property type="entry name" value="MFS"/>
</dbReference>
<feature type="transmembrane region" description="Helical" evidence="7">
    <location>
        <begin position="217"/>
        <end position="239"/>
    </location>
</feature>
<dbReference type="GO" id="GO:0005886">
    <property type="term" value="C:plasma membrane"/>
    <property type="evidence" value="ECO:0007669"/>
    <property type="project" value="UniProtKB-SubCell"/>
</dbReference>
<feature type="transmembrane region" description="Helical" evidence="7">
    <location>
        <begin position="334"/>
        <end position="356"/>
    </location>
</feature>
<keyword evidence="2" id="KW-1003">Cell membrane</keyword>
<evidence type="ECO:0000256" key="2">
    <source>
        <dbReference type="ARBA" id="ARBA00022475"/>
    </source>
</evidence>
<evidence type="ECO:0000256" key="1">
    <source>
        <dbReference type="ARBA" id="ARBA00004651"/>
    </source>
</evidence>
<gene>
    <name evidence="8" type="ORF">ISG29_15040</name>
</gene>
<dbReference type="PANTHER" id="PTHR23513">
    <property type="entry name" value="INTEGRAL MEMBRANE EFFLUX PROTEIN-RELATED"/>
    <property type="match status" value="1"/>
</dbReference>
<dbReference type="GO" id="GO:0022857">
    <property type="term" value="F:transmembrane transporter activity"/>
    <property type="evidence" value="ECO:0007669"/>
    <property type="project" value="InterPro"/>
</dbReference>
<protein>
    <submittedName>
        <fullName evidence="8">MFS transporter</fullName>
    </submittedName>
</protein>
<keyword evidence="9" id="KW-1185">Reference proteome</keyword>
<dbReference type="SUPFAM" id="SSF103473">
    <property type="entry name" value="MFS general substrate transporter"/>
    <property type="match status" value="1"/>
</dbReference>
<dbReference type="EMBL" id="JADIVZ010000008">
    <property type="protein sequence ID" value="MBF4163009.1"/>
    <property type="molecule type" value="Genomic_DNA"/>
</dbReference>
<comment type="subcellular location">
    <subcellularLocation>
        <location evidence="1">Cell membrane</location>
        <topology evidence="1">Multi-pass membrane protein</topology>
    </subcellularLocation>
</comment>
<reference evidence="8" key="1">
    <citation type="submission" date="2020-11" db="EMBL/GenBank/DDBJ databases">
        <title>Nocardioides sp. CBS4Y-1, whole genome shotgun sequence.</title>
        <authorList>
            <person name="Tuo L."/>
        </authorList>
    </citation>
    <scope>NUCLEOTIDE SEQUENCE</scope>
    <source>
        <strain evidence="8">CBS4Y-1</strain>
    </source>
</reference>
<accession>A0A930V4E9</accession>
<dbReference type="PANTHER" id="PTHR23513:SF18">
    <property type="entry name" value="INTEGRAL MEMBRANE PROTEIN"/>
    <property type="match status" value="1"/>
</dbReference>
<keyword evidence="5 7" id="KW-0472">Membrane</keyword>
<feature type="region of interest" description="Disordered" evidence="6">
    <location>
        <begin position="1"/>
        <end position="28"/>
    </location>
</feature>
<dbReference type="Proteomes" id="UP000656804">
    <property type="component" value="Unassembled WGS sequence"/>
</dbReference>
<keyword evidence="4 7" id="KW-1133">Transmembrane helix</keyword>
<name>A0A930V4E9_9ACTN</name>
<dbReference type="Gene3D" id="1.20.1250.20">
    <property type="entry name" value="MFS general substrate transporter like domains"/>
    <property type="match status" value="1"/>
</dbReference>
<evidence type="ECO:0000256" key="5">
    <source>
        <dbReference type="ARBA" id="ARBA00023136"/>
    </source>
</evidence>
<organism evidence="8 9">
    <name type="scientific">Nocardioides acrostichi</name>
    <dbReference type="NCBI Taxonomy" id="2784339"/>
    <lineage>
        <taxon>Bacteria</taxon>
        <taxon>Bacillati</taxon>
        <taxon>Actinomycetota</taxon>
        <taxon>Actinomycetes</taxon>
        <taxon>Propionibacteriales</taxon>
        <taxon>Nocardioidaceae</taxon>
        <taxon>Nocardioides</taxon>
    </lineage>
</organism>
<feature type="transmembrane region" description="Helical" evidence="7">
    <location>
        <begin position="297"/>
        <end position="322"/>
    </location>
</feature>
<evidence type="ECO:0000256" key="4">
    <source>
        <dbReference type="ARBA" id="ARBA00022989"/>
    </source>
</evidence>
<evidence type="ECO:0000313" key="8">
    <source>
        <dbReference type="EMBL" id="MBF4163009.1"/>
    </source>
</evidence>
<dbReference type="Pfam" id="PF07690">
    <property type="entry name" value="MFS_1"/>
    <property type="match status" value="1"/>
</dbReference>
<feature type="transmembrane region" description="Helical" evidence="7">
    <location>
        <begin position="245"/>
        <end position="264"/>
    </location>
</feature>
<evidence type="ECO:0000256" key="7">
    <source>
        <dbReference type="SAM" id="Phobius"/>
    </source>
</evidence>
<feature type="transmembrane region" description="Helical" evidence="7">
    <location>
        <begin position="430"/>
        <end position="449"/>
    </location>
</feature>
<evidence type="ECO:0000313" key="9">
    <source>
        <dbReference type="Proteomes" id="UP000656804"/>
    </source>
</evidence>
<evidence type="ECO:0000256" key="6">
    <source>
        <dbReference type="SAM" id="MobiDB-lite"/>
    </source>
</evidence>
<feature type="compositionally biased region" description="Acidic residues" evidence="6">
    <location>
        <begin position="13"/>
        <end position="22"/>
    </location>
</feature>
<feature type="transmembrane region" description="Helical" evidence="7">
    <location>
        <begin position="455"/>
        <end position="474"/>
    </location>
</feature>
<proteinExistence type="predicted"/>
<sequence>MTSRPSQQHDTLPEDDAPEAIDPDAATTADRARAVGRGLGSSARVTARGAVGMARATGRASRYVGRQARRAADAEGAAESGLNRLIYMHFFNTAGDAAVAISLAGSLFFQVPSGEARGQVALFLGLTMLPFAIVAPLLGPFLDRFSHGRRWAIGATMATRAFLAWALAGALAGGDSPWLFAAALGVLVSSKAYGVTRAAAVPRLLPDGFTLVKANGRVSLSGIVGATVSAPIAALASFAGPQWSLRYAFVLFVVATVCAIRLPVQVDSSVGEGELVLLGHASAARPGRRPRTRIPAAVAYALRANCGPRFLTGFLLMFMAFLLRENPPQSSLSAQVLTGLVVGAAGLGNGAGVALASALKRIDPARTVVVVLVVDSALALVATVFYGVLPLVLLGLAAGLTQTLAKFCLDSTIQRDIPARVQASAFARSDTTLQFAWVIGGFIGIALPLSPAQLGLGVAATVVTAWTAFVVLGTRPTR</sequence>
<dbReference type="AlphaFoldDB" id="A0A930V4E9"/>
<comment type="caution">
    <text evidence="8">The sequence shown here is derived from an EMBL/GenBank/DDBJ whole genome shotgun (WGS) entry which is preliminary data.</text>
</comment>
<feature type="compositionally biased region" description="Polar residues" evidence="6">
    <location>
        <begin position="1"/>
        <end position="10"/>
    </location>
</feature>